<keyword evidence="2" id="KW-1185">Reference proteome</keyword>
<dbReference type="Proteomes" id="UP000288079">
    <property type="component" value="Unassembled WGS sequence"/>
</dbReference>
<accession>A0A401LSJ2</accession>
<dbReference type="RefSeq" id="WP_125040622.1">
    <property type="nucleotide sequence ID" value="NZ_BHWB01000003.1"/>
</dbReference>
<name>A0A401LSJ2_9BACE</name>
<dbReference type="EMBL" id="BHWB01000003">
    <property type="protein sequence ID" value="GCB34421.1"/>
    <property type="molecule type" value="Genomic_DNA"/>
</dbReference>
<sequence>MYNSENPYAILLVSQRSQYAIFSQFGYKMEAGTHAQLSHTDTYAKAFFQHFKALKCIFMLHYLYYQVHKAILEEKCIVMELKNFEYLDKYDPKQVLFLQECNDKEELLKRLIQEQKIL</sequence>
<gene>
    <name evidence="1" type="ORF">KGMB02408_13660</name>
</gene>
<dbReference type="AlphaFoldDB" id="A0A401LSJ2"/>
<evidence type="ECO:0000313" key="1">
    <source>
        <dbReference type="EMBL" id="GCB34421.1"/>
    </source>
</evidence>
<proteinExistence type="predicted"/>
<comment type="caution">
    <text evidence="1">The sequence shown here is derived from an EMBL/GenBank/DDBJ whole genome shotgun (WGS) entry which is preliminary data.</text>
</comment>
<reference evidence="1 2" key="1">
    <citation type="submission" date="2018-10" db="EMBL/GenBank/DDBJ databases">
        <title>Draft Genome Sequence of Bacteroides sp. KCTC 15687.</title>
        <authorList>
            <person name="Yu S.Y."/>
            <person name="Kim J.S."/>
            <person name="Oh B.S."/>
            <person name="Park S.H."/>
            <person name="Kang S.W."/>
            <person name="Park J.E."/>
            <person name="Choi S.H."/>
            <person name="Han K.I."/>
            <person name="Lee K.C."/>
            <person name="Eom M.K."/>
            <person name="Suh M.K."/>
            <person name="Lee D.H."/>
            <person name="Yoon H."/>
            <person name="Kim B."/>
            <person name="Yang S.J."/>
            <person name="Lee J.S."/>
            <person name="Lee J.H."/>
        </authorList>
    </citation>
    <scope>NUCLEOTIDE SEQUENCE [LARGE SCALE GENOMIC DNA]</scope>
    <source>
        <strain evidence="1 2">KCTC 15687</strain>
    </source>
</reference>
<evidence type="ECO:0000313" key="2">
    <source>
        <dbReference type="Proteomes" id="UP000288079"/>
    </source>
</evidence>
<organism evidence="1 2">
    <name type="scientific">Bacteroides faecalis</name>
    <dbReference type="NCBI Taxonomy" id="2447885"/>
    <lineage>
        <taxon>Bacteria</taxon>
        <taxon>Pseudomonadati</taxon>
        <taxon>Bacteroidota</taxon>
        <taxon>Bacteroidia</taxon>
        <taxon>Bacteroidales</taxon>
        <taxon>Bacteroidaceae</taxon>
        <taxon>Bacteroides</taxon>
    </lineage>
</organism>
<protein>
    <submittedName>
        <fullName evidence="1">Uncharacterized protein</fullName>
    </submittedName>
</protein>